<dbReference type="Pfam" id="PF00005">
    <property type="entry name" value="ABC_tran"/>
    <property type="match status" value="1"/>
</dbReference>
<dbReference type="InterPro" id="IPR003439">
    <property type="entry name" value="ABC_transporter-like_ATP-bd"/>
</dbReference>
<keyword evidence="5 7" id="KW-1133">Transmembrane helix</keyword>
<dbReference type="OrthoDB" id="66620at2759"/>
<dbReference type="GO" id="GO:0016887">
    <property type="term" value="F:ATP hydrolysis activity"/>
    <property type="evidence" value="ECO:0007669"/>
    <property type="project" value="InterPro"/>
</dbReference>
<sequence>MGASGSGKTTLLNALTARNLSQLSVNGKVLLNGQVVSQQNVASISSYIQQQDLHHQLLTVREHLLFQVSAILMGLVFWGQGSQLNVNNINGALNLMAQLNSLCLASVAITVFFSEAPIVSREHQNYTYAVLPYFLAIVSLQVTLIGFC</sequence>
<dbReference type="AlphaFoldDB" id="A0A7R9QEK7"/>
<protein>
    <recommendedName>
        <fullName evidence="8">ABC transporter domain-containing protein</fullName>
    </recommendedName>
</protein>
<evidence type="ECO:0000256" key="7">
    <source>
        <dbReference type="SAM" id="Phobius"/>
    </source>
</evidence>
<dbReference type="SUPFAM" id="SSF52540">
    <property type="entry name" value="P-loop containing nucleoside triphosphate hydrolases"/>
    <property type="match status" value="1"/>
</dbReference>
<keyword evidence="3" id="KW-0813">Transport</keyword>
<dbReference type="InterPro" id="IPR027417">
    <property type="entry name" value="P-loop_NTPase"/>
</dbReference>
<dbReference type="GO" id="GO:0005524">
    <property type="term" value="F:ATP binding"/>
    <property type="evidence" value="ECO:0007669"/>
    <property type="project" value="InterPro"/>
</dbReference>
<gene>
    <name evidence="9" type="ORF">ONB1V03_LOCUS3896</name>
</gene>
<dbReference type="InterPro" id="IPR050352">
    <property type="entry name" value="ABCG_transporters"/>
</dbReference>
<feature type="domain" description="ABC transporter" evidence="8">
    <location>
        <begin position="1"/>
        <end position="81"/>
    </location>
</feature>
<reference evidence="9" key="1">
    <citation type="submission" date="2020-11" db="EMBL/GenBank/DDBJ databases">
        <authorList>
            <person name="Tran Van P."/>
        </authorList>
    </citation>
    <scope>NUCLEOTIDE SEQUENCE</scope>
</reference>
<evidence type="ECO:0000259" key="8">
    <source>
        <dbReference type="Pfam" id="PF00005"/>
    </source>
</evidence>
<organism evidence="9">
    <name type="scientific">Oppiella nova</name>
    <dbReference type="NCBI Taxonomy" id="334625"/>
    <lineage>
        <taxon>Eukaryota</taxon>
        <taxon>Metazoa</taxon>
        <taxon>Ecdysozoa</taxon>
        <taxon>Arthropoda</taxon>
        <taxon>Chelicerata</taxon>
        <taxon>Arachnida</taxon>
        <taxon>Acari</taxon>
        <taxon>Acariformes</taxon>
        <taxon>Sarcoptiformes</taxon>
        <taxon>Oribatida</taxon>
        <taxon>Brachypylina</taxon>
        <taxon>Oppioidea</taxon>
        <taxon>Oppiidae</taxon>
        <taxon>Oppiella</taxon>
    </lineage>
</organism>
<accession>A0A7R9QEK7</accession>
<dbReference type="PANTHER" id="PTHR48041">
    <property type="entry name" value="ABC TRANSPORTER G FAMILY MEMBER 28"/>
    <property type="match status" value="1"/>
</dbReference>
<dbReference type="Proteomes" id="UP000728032">
    <property type="component" value="Unassembled WGS sequence"/>
</dbReference>
<dbReference type="Gene3D" id="3.40.50.300">
    <property type="entry name" value="P-loop containing nucleotide triphosphate hydrolases"/>
    <property type="match status" value="1"/>
</dbReference>
<keyword evidence="10" id="KW-1185">Reference proteome</keyword>
<comment type="subcellular location">
    <subcellularLocation>
        <location evidence="1">Membrane</location>
        <topology evidence="1">Multi-pass membrane protein</topology>
    </subcellularLocation>
</comment>
<dbReference type="GO" id="GO:0140359">
    <property type="term" value="F:ABC-type transporter activity"/>
    <property type="evidence" value="ECO:0007669"/>
    <property type="project" value="InterPro"/>
</dbReference>
<name>A0A7R9QEK7_9ACAR</name>
<feature type="transmembrane region" description="Helical" evidence="7">
    <location>
        <begin position="93"/>
        <end position="114"/>
    </location>
</feature>
<feature type="transmembrane region" description="Helical" evidence="7">
    <location>
        <begin position="126"/>
        <end position="147"/>
    </location>
</feature>
<proteinExistence type="inferred from homology"/>
<evidence type="ECO:0000256" key="5">
    <source>
        <dbReference type="ARBA" id="ARBA00022989"/>
    </source>
</evidence>
<evidence type="ECO:0000313" key="9">
    <source>
        <dbReference type="EMBL" id="CAD7642993.1"/>
    </source>
</evidence>
<dbReference type="PANTHER" id="PTHR48041:SF139">
    <property type="entry name" value="PROTEIN SCARLET"/>
    <property type="match status" value="1"/>
</dbReference>
<evidence type="ECO:0000256" key="3">
    <source>
        <dbReference type="ARBA" id="ARBA00022448"/>
    </source>
</evidence>
<evidence type="ECO:0000256" key="1">
    <source>
        <dbReference type="ARBA" id="ARBA00004141"/>
    </source>
</evidence>
<evidence type="ECO:0000313" key="10">
    <source>
        <dbReference type="Proteomes" id="UP000728032"/>
    </source>
</evidence>
<evidence type="ECO:0000256" key="2">
    <source>
        <dbReference type="ARBA" id="ARBA00005814"/>
    </source>
</evidence>
<comment type="similarity">
    <text evidence="2">Belongs to the ABC transporter superfamily. ABCG family. Eye pigment precursor importer (TC 3.A.1.204) subfamily.</text>
</comment>
<keyword evidence="4 7" id="KW-0812">Transmembrane</keyword>
<evidence type="ECO:0000256" key="6">
    <source>
        <dbReference type="ARBA" id="ARBA00023136"/>
    </source>
</evidence>
<evidence type="ECO:0000256" key="4">
    <source>
        <dbReference type="ARBA" id="ARBA00022692"/>
    </source>
</evidence>
<feature type="transmembrane region" description="Helical" evidence="7">
    <location>
        <begin position="64"/>
        <end position="81"/>
    </location>
</feature>
<dbReference type="GO" id="GO:0005886">
    <property type="term" value="C:plasma membrane"/>
    <property type="evidence" value="ECO:0007669"/>
    <property type="project" value="TreeGrafter"/>
</dbReference>
<dbReference type="EMBL" id="CAJPVJ010001232">
    <property type="protein sequence ID" value="CAG2164340.1"/>
    <property type="molecule type" value="Genomic_DNA"/>
</dbReference>
<dbReference type="EMBL" id="OC916057">
    <property type="protein sequence ID" value="CAD7642993.1"/>
    <property type="molecule type" value="Genomic_DNA"/>
</dbReference>
<keyword evidence="6 7" id="KW-0472">Membrane</keyword>